<dbReference type="CDD" id="cd00009">
    <property type="entry name" value="AAA"/>
    <property type="match status" value="1"/>
</dbReference>
<feature type="region of interest" description="Disordered" evidence="9">
    <location>
        <begin position="57"/>
        <end position="106"/>
    </location>
</feature>
<keyword evidence="5" id="KW-0238">DNA-binding</keyword>
<dbReference type="GO" id="GO:0016887">
    <property type="term" value="F:ATP hydrolysis activity"/>
    <property type="evidence" value="ECO:0007669"/>
    <property type="project" value="InterPro"/>
</dbReference>
<dbReference type="PANTHER" id="PTHR46765">
    <property type="entry name" value="P-LOOP CONTAINING NUCLEOSIDE TRIPHOSPHATE HYDROLASES SUPERFAMILY PROTEIN"/>
    <property type="match status" value="1"/>
</dbReference>
<keyword evidence="4" id="KW-0067">ATP-binding</keyword>
<dbReference type="STRING" id="765440.A0A0C3FJL3"/>
<keyword evidence="7" id="KW-0131">Cell cycle</keyword>
<evidence type="ECO:0000259" key="10">
    <source>
        <dbReference type="SMART" id="SM00382"/>
    </source>
</evidence>
<evidence type="ECO:0000256" key="2">
    <source>
        <dbReference type="ARBA" id="ARBA00022705"/>
    </source>
</evidence>
<sequence length="866" mass="95819">MATTESFTANGLLGSLLPASSKVLLPPTGGSEFASNGLLGGPSAMIDVSCGRKSPTLDIQTVSHGPGVDDMPVDDERDRLEGHDSSSSTNASDRFTTGGLPSESQDFPEVSELFRQHPSKKVPSVADSLHSDAHFHRTSSLRATTFDGKTIYMKRKTRIEGLRNTSGTSGHRMGNLLDIPIHRLMDELSAATAAKLAHPGPQPQPVTSTGASLPPTEDTLWVDRYRPHRFTELLGNDRVAREMIAWVKQWDFCVFGKKKGKKRPRDDDENYNPDDEYHRPREKLLLLSGPPGLGKTTMAHVIAQQAGYEVMEINASDARSAQVIDDRIRPALEAGSAVGSSKPVLVIIDEIDGATGGGDNSSGFVHRLVQLTYDKPKGRPGQKRDQKDKRPLLRPIICICNDQNAHSLSKLRQYARQIRFTRPADIHIVKRLKEVCEKEGLKADSRALSTLVGVARGDLRGCLNALQFIKARSGEVTETIMRAATAGMKEADSSTISVLNNMFAPMTRKRVKELGMGEEEESKYVGRLSREIESLNNPSTIAAGCFAHYPNLRQHDATFSRYEKANEWLTTFDSFSATMYSDGDFGLHAYLSYLVVPFYPLFQERGGQRIERDQADWENFQLTKTNEEIYKSLSHGLRHASSRLSGAYRHLVGSQILTLEFAPYINRIISPPLRPVNSQVVRPEERELLSQLVNIMVALELRFVQEKAEDGQLIYRLDPPIDVFVTYDGKRASDIAISRYAVRHLVAAEIDAATIARQADVVEKNQGGKLDMFSKTSKMSAKYDSATKTKPGNSSEPASKRPRKDPTDIADKPPVDFFGRLITVPSASSTKAAARKNVEKKYRVTYRYTEGTSAAVRKPVKVGAFM</sequence>
<dbReference type="Proteomes" id="UP000054166">
    <property type="component" value="Unassembled WGS sequence"/>
</dbReference>
<keyword evidence="3" id="KW-0547">Nucleotide-binding</keyword>
<dbReference type="PANTHER" id="PTHR46765:SF1">
    <property type="entry name" value="P-LOOP CONTAINING NUCLEOSIDE TRIPHOSPHATE HYDROLASES SUPERFAMILY PROTEIN"/>
    <property type="match status" value="1"/>
</dbReference>
<reference evidence="11 12" key="1">
    <citation type="submission" date="2014-04" db="EMBL/GenBank/DDBJ databases">
        <authorList>
            <consortium name="DOE Joint Genome Institute"/>
            <person name="Kuo A."/>
            <person name="Tarkka M."/>
            <person name="Buscot F."/>
            <person name="Kohler A."/>
            <person name="Nagy L.G."/>
            <person name="Floudas D."/>
            <person name="Copeland A."/>
            <person name="Barry K.W."/>
            <person name="Cichocki N."/>
            <person name="Veneault-Fourrey C."/>
            <person name="LaButti K."/>
            <person name="Lindquist E.A."/>
            <person name="Lipzen A."/>
            <person name="Lundell T."/>
            <person name="Morin E."/>
            <person name="Murat C."/>
            <person name="Sun H."/>
            <person name="Tunlid A."/>
            <person name="Henrissat B."/>
            <person name="Grigoriev I.V."/>
            <person name="Hibbett D.S."/>
            <person name="Martin F."/>
            <person name="Nordberg H.P."/>
            <person name="Cantor M.N."/>
            <person name="Hua S.X."/>
        </authorList>
    </citation>
    <scope>NUCLEOTIDE SEQUENCE [LARGE SCALE GENOMIC DNA]</scope>
    <source>
        <strain evidence="11 12">F 1598</strain>
    </source>
</reference>
<evidence type="ECO:0000256" key="9">
    <source>
        <dbReference type="SAM" id="MobiDB-lite"/>
    </source>
</evidence>
<evidence type="ECO:0000256" key="5">
    <source>
        <dbReference type="ARBA" id="ARBA00023125"/>
    </source>
</evidence>
<feature type="region of interest" description="Disordered" evidence="9">
    <location>
        <begin position="195"/>
        <end position="217"/>
    </location>
</feature>
<evidence type="ECO:0000256" key="6">
    <source>
        <dbReference type="ARBA" id="ARBA00023242"/>
    </source>
</evidence>
<feature type="compositionally biased region" description="Polar residues" evidence="9">
    <location>
        <begin position="85"/>
        <end position="95"/>
    </location>
</feature>
<keyword evidence="6" id="KW-0539">Nucleus</keyword>
<feature type="region of interest" description="Disordered" evidence="9">
    <location>
        <begin position="258"/>
        <end position="278"/>
    </location>
</feature>
<feature type="compositionally biased region" description="Basic and acidic residues" evidence="9">
    <location>
        <begin position="74"/>
        <end position="84"/>
    </location>
</feature>
<dbReference type="GO" id="GO:0006260">
    <property type="term" value="P:DNA replication"/>
    <property type="evidence" value="ECO:0007669"/>
    <property type="project" value="UniProtKB-KW"/>
</dbReference>
<evidence type="ECO:0000256" key="3">
    <source>
        <dbReference type="ARBA" id="ARBA00022741"/>
    </source>
</evidence>
<comment type="similarity">
    <text evidence="8">Belongs to the activator 1 small subunits family. CTF18 subfamily.</text>
</comment>
<dbReference type="GO" id="GO:0005524">
    <property type="term" value="F:ATP binding"/>
    <property type="evidence" value="ECO:0007669"/>
    <property type="project" value="UniProtKB-KW"/>
</dbReference>
<name>A0A0C3FJL3_PILCF</name>
<gene>
    <name evidence="11" type="ORF">PILCRDRAFT_823134</name>
</gene>
<comment type="subcellular location">
    <subcellularLocation>
        <location evidence="1">Nucleus</location>
    </subcellularLocation>
</comment>
<dbReference type="GO" id="GO:0003677">
    <property type="term" value="F:DNA binding"/>
    <property type="evidence" value="ECO:0007669"/>
    <property type="project" value="UniProtKB-KW"/>
</dbReference>
<feature type="domain" description="AAA+ ATPase" evidence="10">
    <location>
        <begin position="281"/>
        <end position="419"/>
    </location>
</feature>
<dbReference type="Gene3D" id="1.10.8.60">
    <property type="match status" value="1"/>
</dbReference>
<accession>A0A0C3FJL3</accession>
<feature type="compositionally biased region" description="Basic and acidic residues" evidence="9">
    <location>
        <begin position="804"/>
        <end position="814"/>
    </location>
</feature>
<dbReference type="GO" id="GO:0005634">
    <property type="term" value="C:nucleus"/>
    <property type="evidence" value="ECO:0007669"/>
    <property type="project" value="UniProtKB-SubCell"/>
</dbReference>
<dbReference type="FunCoup" id="A0A0C3FJL3">
    <property type="interactions" value="579"/>
</dbReference>
<evidence type="ECO:0000256" key="7">
    <source>
        <dbReference type="ARBA" id="ARBA00023306"/>
    </source>
</evidence>
<dbReference type="AlphaFoldDB" id="A0A0C3FJL3"/>
<feature type="compositionally biased region" description="Polar residues" evidence="9">
    <location>
        <begin position="786"/>
        <end position="797"/>
    </location>
</feature>
<dbReference type="InterPro" id="IPR047854">
    <property type="entry name" value="RFC_lid"/>
</dbReference>
<dbReference type="OrthoDB" id="2195431at2759"/>
<dbReference type="EMBL" id="KN833008">
    <property type="protein sequence ID" value="KIM79601.1"/>
    <property type="molecule type" value="Genomic_DNA"/>
</dbReference>
<dbReference type="CDD" id="cd18140">
    <property type="entry name" value="HLD_clamp_RFC"/>
    <property type="match status" value="1"/>
</dbReference>
<evidence type="ECO:0000256" key="1">
    <source>
        <dbReference type="ARBA" id="ARBA00004123"/>
    </source>
</evidence>
<keyword evidence="12" id="KW-1185">Reference proteome</keyword>
<dbReference type="InParanoid" id="A0A0C3FJL3"/>
<dbReference type="HOGENOM" id="CLU_004894_3_0_1"/>
<dbReference type="InterPro" id="IPR003959">
    <property type="entry name" value="ATPase_AAA_core"/>
</dbReference>
<organism evidence="11 12">
    <name type="scientific">Piloderma croceum (strain F 1598)</name>
    <dbReference type="NCBI Taxonomy" id="765440"/>
    <lineage>
        <taxon>Eukaryota</taxon>
        <taxon>Fungi</taxon>
        <taxon>Dikarya</taxon>
        <taxon>Basidiomycota</taxon>
        <taxon>Agaricomycotina</taxon>
        <taxon>Agaricomycetes</taxon>
        <taxon>Agaricomycetidae</taxon>
        <taxon>Atheliales</taxon>
        <taxon>Atheliaceae</taxon>
        <taxon>Piloderma</taxon>
    </lineage>
</organism>
<evidence type="ECO:0000313" key="11">
    <source>
        <dbReference type="EMBL" id="KIM79601.1"/>
    </source>
</evidence>
<dbReference type="InterPro" id="IPR053016">
    <property type="entry name" value="CTF18-RFC_complex"/>
</dbReference>
<dbReference type="SUPFAM" id="SSF52540">
    <property type="entry name" value="P-loop containing nucleoside triphosphate hydrolases"/>
    <property type="match status" value="1"/>
</dbReference>
<dbReference type="InterPro" id="IPR027417">
    <property type="entry name" value="P-loop_NTPase"/>
</dbReference>
<dbReference type="Gene3D" id="3.40.50.300">
    <property type="entry name" value="P-loop containing nucleotide triphosphate hydrolases"/>
    <property type="match status" value="1"/>
</dbReference>
<evidence type="ECO:0000256" key="8">
    <source>
        <dbReference type="ARBA" id="ARBA00043975"/>
    </source>
</evidence>
<protein>
    <recommendedName>
        <fullName evidence="10">AAA+ ATPase domain-containing protein</fullName>
    </recommendedName>
</protein>
<feature type="region of interest" description="Disordered" evidence="9">
    <location>
        <begin position="781"/>
        <end position="814"/>
    </location>
</feature>
<reference evidence="12" key="2">
    <citation type="submission" date="2015-01" db="EMBL/GenBank/DDBJ databases">
        <title>Evolutionary Origins and Diversification of the Mycorrhizal Mutualists.</title>
        <authorList>
            <consortium name="DOE Joint Genome Institute"/>
            <consortium name="Mycorrhizal Genomics Consortium"/>
            <person name="Kohler A."/>
            <person name="Kuo A."/>
            <person name="Nagy L.G."/>
            <person name="Floudas D."/>
            <person name="Copeland A."/>
            <person name="Barry K.W."/>
            <person name="Cichocki N."/>
            <person name="Veneault-Fourrey C."/>
            <person name="LaButti K."/>
            <person name="Lindquist E.A."/>
            <person name="Lipzen A."/>
            <person name="Lundell T."/>
            <person name="Morin E."/>
            <person name="Murat C."/>
            <person name="Riley R."/>
            <person name="Ohm R."/>
            <person name="Sun H."/>
            <person name="Tunlid A."/>
            <person name="Henrissat B."/>
            <person name="Grigoriev I.V."/>
            <person name="Hibbett D.S."/>
            <person name="Martin F."/>
        </authorList>
    </citation>
    <scope>NUCLEOTIDE SEQUENCE [LARGE SCALE GENOMIC DNA]</scope>
    <source>
        <strain evidence="12">F 1598</strain>
    </source>
</reference>
<keyword evidence="2" id="KW-0235">DNA replication</keyword>
<evidence type="ECO:0000313" key="12">
    <source>
        <dbReference type="Proteomes" id="UP000054166"/>
    </source>
</evidence>
<dbReference type="InterPro" id="IPR003593">
    <property type="entry name" value="AAA+_ATPase"/>
</dbReference>
<evidence type="ECO:0000256" key="4">
    <source>
        <dbReference type="ARBA" id="ARBA00022840"/>
    </source>
</evidence>
<proteinExistence type="inferred from homology"/>
<dbReference type="Pfam" id="PF00004">
    <property type="entry name" value="AAA"/>
    <property type="match status" value="1"/>
</dbReference>
<dbReference type="SMART" id="SM00382">
    <property type="entry name" value="AAA"/>
    <property type="match status" value="1"/>
</dbReference>